<dbReference type="AlphaFoldDB" id="A0A0J7Y4U0"/>
<evidence type="ECO:0000256" key="1">
    <source>
        <dbReference type="SAM" id="SignalP"/>
    </source>
</evidence>
<sequence length="121" mass="13504">MLRAITEKELARFKNALFAVDTAAMLFASVAAQAGTVAWASTGKIANLSGLGERRSAPFTAKKQGRGRRCRPRRNQCRRALVGPCRWRPPPPTAEWLPKLVVWRQDFTPSLRTIDTVKEQA</sequence>
<reference evidence="2 3" key="1">
    <citation type="journal article" date="2015" name="G3 (Bethesda)">
        <title>Insights into Ongoing Evolution of the Hexachlorocyclohexane Catabolic Pathway from Comparative Genomics of Ten Sphingomonadaceae Strains.</title>
        <authorList>
            <person name="Pearce S.L."/>
            <person name="Oakeshott J.G."/>
            <person name="Pandey G."/>
        </authorList>
    </citation>
    <scope>NUCLEOTIDE SEQUENCE [LARGE SCALE GENOMIC DNA]</scope>
    <source>
        <strain evidence="2 3">LL02</strain>
    </source>
</reference>
<evidence type="ECO:0000313" key="3">
    <source>
        <dbReference type="Proteomes" id="UP000052268"/>
    </source>
</evidence>
<keyword evidence="1" id="KW-0732">Signal</keyword>
<organism evidence="2 3">
    <name type="scientific">Novosphingobium barchaimii LL02</name>
    <dbReference type="NCBI Taxonomy" id="1114963"/>
    <lineage>
        <taxon>Bacteria</taxon>
        <taxon>Pseudomonadati</taxon>
        <taxon>Pseudomonadota</taxon>
        <taxon>Alphaproteobacteria</taxon>
        <taxon>Sphingomonadales</taxon>
        <taxon>Sphingomonadaceae</taxon>
        <taxon>Novosphingobium</taxon>
    </lineage>
</organism>
<feature type="signal peptide" evidence="1">
    <location>
        <begin position="1"/>
        <end position="34"/>
    </location>
</feature>
<accession>A0A0J7Y4U0</accession>
<dbReference type="PATRIC" id="fig|1114963.3.peg.1376"/>
<comment type="caution">
    <text evidence="2">The sequence shown here is derived from an EMBL/GenBank/DDBJ whole genome shotgun (WGS) entry which is preliminary data.</text>
</comment>
<keyword evidence="3" id="KW-1185">Reference proteome</keyword>
<dbReference type="RefSeq" id="WP_059150655.1">
    <property type="nucleotide sequence ID" value="NZ_KQ130452.1"/>
</dbReference>
<dbReference type="Proteomes" id="UP000052268">
    <property type="component" value="Unassembled WGS sequence"/>
</dbReference>
<dbReference type="EMBL" id="JACU01000003">
    <property type="protein sequence ID" value="KMS58926.1"/>
    <property type="molecule type" value="Genomic_DNA"/>
</dbReference>
<feature type="chain" id="PRO_5005292388" evidence="1">
    <location>
        <begin position="35"/>
        <end position="121"/>
    </location>
</feature>
<name>A0A0J7Y4U0_9SPHN</name>
<proteinExistence type="predicted"/>
<protein>
    <submittedName>
        <fullName evidence="2">Uncharacterized protein</fullName>
    </submittedName>
</protein>
<gene>
    <name evidence="2" type="ORF">V474_12860</name>
</gene>
<evidence type="ECO:0000313" key="2">
    <source>
        <dbReference type="EMBL" id="KMS58926.1"/>
    </source>
</evidence>